<reference evidence="1 2" key="1">
    <citation type="journal article" date="2011" name="J. Bacteriol.">
        <title>Comparative genomics of 28 Salmonella enterica isolates: evidence for CRISPR-mediated adaptive sublineage evolution.</title>
        <authorList>
            <person name="Fricke W.F."/>
            <person name="Mammel M.K."/>
            <person name="McDermott P.F."/>
            <person name="Tartera C."/>
            <person name="White D.G."/>
            <person name="Leclerc J.E."/>
            <person name="Ravel J."/>
            <person name="Cebula T.A."/>
        </authorList>
    </citation>
    <scope>NUCLEOTIDE SEQUENCE [LARGE SCALE GENOMIC DNA]</scope>
    <source>
        <strain evidence="1 2">SL254</strain>
    </source>
</reference>
<dbReference type="EMBL" id="CP001113">
    <property type="protein sequence ID" value="ACF61348.1"/>
    <property type="molecule type" value="Genomic_DNA"/>
</dbReference>
<organism evidence="1 2">
    <name type="scientific">Salmonella newport (strain SL254)</name>
    <dbReference type="NCBI Taxonomy" id="423368"/>
    <lineage>
        <taxon>Bacteria</taxon>
        <taxon>Pseudomonadati</taxon>
        <taxon>Pseudomonadota</taxon>
        <taxon>Gammaproteobacteria</taxon>
        <taxon>Enterobacterales</taxon>
        <taxon>Enterobacteriaceae</taxon>
        <taxon>Salmonella</taxon>
    </lineage>
</organism>
<dbReference type="Proteomes" id="UP000008824">
    <property type="component" value="Chromosome"/>
</dbReference>
<dbReference type="AlphaFoldDB" id="A0A0H3BKG4"/>
<dbReference type="HOGENOM" id="CLU_207306_0_0_6"/>
<evidence type="ECO:0000313" key="1">
    <source>
        <dbReference type="EMBL" id="ACF61348.1"/>
    </source>
</evidence>
<dbReference type="KEGG" id="see:SNSL254_A0375"/>
<proteinExistence type="predicted"/>
<gene>
    <name evidence="1" type="ordered locus">SNSL254_A0375</name>
</gene>
<evidence type="ECO:0000313" key="2">
    <source>
        <dbReference type="Proteomes" id="UP000008824"/>
    </source>
</evidence>
<name>A0A0H3BKG4_SALNS</name>
<protein>
    <submittedName>
        <fullName evidence="1">Putative outer membrane protein</fullName>
    </submittedName>
</protein>
<accession>A0A0H3BKG4</accession>
<sequence length="64" mass="7392">MTTGIENNFRGYMMSNNNTFYTLIESDNENVWDMSVEEKGTQQNKDAVQKVKYQLNAIFDNGTC</sequence>